<evidence type="ECO:0000313" key="3">
    <source>
        <dbReference type="Proteomes" id="UP000029734"/>
    </source>
</evidence>
<dbReference type="OrthoDB" id="1798639at2"/>
<accession>A0A098M6G2</accession>
<sequence length="204" mass="22290">MSWIYIIGVIVFAIVSNVNKAKKGSDKKKQAPRGSMPTFGGEGKDVFSKVRGYMQPEGAERKPEVQGSGFPVPGNLQSQPQVRSFSSPVESGYDASPAFPESALFPSPDYETGEGSSMEQPGGESLETRIKDMDRELNRLHSAFNQISATDDSNGNSPAYTTRETNVSDKQTAVQSKQLQNGLIWAEILSPPRSKRPFNSRREG</sequence>
<keyword evidence="3" id="KW-1185">Reference proteome</keyword>
<name>A0A098M6G2_9BACL</name>
<dbReference type="eggNOG" id="ENOG50305U1">
    <property type="taxonomic scope" value="Bacteria"/>
</dbReference>
<dbReference type="EMBL" id="JQCR01000003">
    <property type="protein sequence ID" value="KGE18165.1"/>
    <property type="molecule type" value="Genomic_DNA"/>
</dbReference>
<dbReference type="AlphaFoldDB" id="A0A098M6G2"/>
<comment type="caution">
    <text evidence="2">The sequence shown here is derived from an EMBL/GenBank/DDBJ whole genome shotgun (WGS) entry which is preliminary data.</text>
</comment>
<reference evidence="2 3" key="2">
    <citation type="submission" date="2014-10" db="EMBL/GenBank/DDBJ databases">
        <title>Comparative genomics of the Paenibacillus odorifer group.</title>
        <authorList>
            <person name="Tsai Y.-C."/>
            <person name="Martin N."/>
            <person name="Korlach J."/>
            <person name="Wiedmann M."/>
        </authorList>
    </citation>
    <scope>NUCLEOTIDE SEQUENCE [LARGE SCALE GENOMIC DNA]</scope>
    <source>
        <strain evidence="2 3">DSM 18334</strain>
    </source>
</reference>
<feature type="region of interest" description="Disordered" evidence="1">
    <location>
        <begin position="145"/>
        <end position="175"/>
    </location>
</feature>
<protein>
    <submittedName>
        <fullName evidence="2">Uncharacterized protein</fullName>
    </submittedName>
</protein>
<feature type="compositionally biased region" description="Polar residues" evidence="1">
    <location>
        <begin position="75"/>
        <end position="89"/>
    </location>
</feature>
<dbReference type="RefSeq" id="WP_036657980.1">
    <property type="nucleotide sequence ID" value="NZ_JQCR01000003.1"/>
</dbReference>
<dbReference type="STRING" id="268407.PWYN_26910"/>
<evidence type="ECO:0000256" key="1">
    <source>
        <dbReference type="SAM" id="MobiDB-lite"/>
    </source>
</evidence>
<feature type="region of interest" description="Disordered" evidence="1">
    <location>
        <begin position="22"/>
        <end position="131"/>
    </location>
</feature>
<reference evidence="2 3" key="1">
    <citation type="submission" date="2014-08" db="EMBL/GenBank/DDBJ databases">
        <authorList>
            <person name="den Bakker H.C."/>
        </authorList>
    </citation>
    <scope>NUCLEOTIDE SEQUENCE [LARGE SCALE GENOMIC DNA]</scope>
    <source>
        <strain evidence="2 3">DSM 18334</strain>
    </source>
</reference>
<evidence type="ECO:0000313" key="2">
    <source>
        <dbReference type="EMBL" id="KGE18165.1"/>
    </source>
</evidence>
<dbReference type="Proteomes" id="UP000029734">
    <property type="component" value="Unassembled WGS sequence"/>
</dbReference>
<gene>
    <name evidence="2" type="ORF">PWYN_26910</name>
</gene>
<proteinExistence type="predicted"/>
<organism evidence="2 3">
    <name type="scientific">Paenibacillus wynnii</name>
    <dbReference type="NCBI Taxonomy" id="268407"/>
    <lineage>
        <taxon>Bacteria</taxon>
        <taxon>Bacillati</taxon>
        <taxon>Bacillota</taxon>
        <taxon>Bacilli</taxon>
        <taxon>Bacillales</taxon>
        <taxon>Paenibacillaceae</taxon>
        <taxon>Paenibacillus</taxon>
    </lineage>
</organism>